<feature type="compositionally biased region" description="Polar residues" evidence="8">
    <location>
        <begin position="671"/>
        <end position="695"/>
    </location>
</feature>
<dbReference type="PANTHER" id="PTHR31313:SF79">
    <property type="entry name" value="C6 FINGER DOMAIN-CONTAINING PROTEIN"/>
    <property type="match status" value="1"/>
</dbReference>
<dbReference type="SMART" id="SM00906">
    <property type="entry name" value="Fungal_trans"/>
    <property type="match status" value="1"/>
</dbReference>
<evidence type="ECO:0000256" key="6">
    <source>
        <dbReference type="ARBA" id="ARBA00023163"/>
    </source>
</evidence>
<feature type="region of interest" description="Disordered" evidence="8">
    <location>
        <begin position="784"/>
        <end position="813"/>
    </location>
</feature>
<dbReference type="PROSITE" id="PS00463">
    <property type="entry name" value="ZN2_CY6_FUNGAL_1"/>
    <property type="match status" value="1"/>
</dbReference>
<proteinExistence type="predicted"/>
<keyword evidence="5" id="KW-0238">DNA-binding</keyword>
<dbReference type="Gene3D" id="4.10.240.10">
    <property type="entry name" value="Zn(2)-C6 fungal-type DNA-binding domain"/>
    <property type="match status" value="1"/>
</dbReference>
<dbReference type="SMART" id="SM00066">
    <property type="entry name" value="GAL4"/>
    <property type="match status" value="1"/>
</dbReference>
<dbReference type="InterPro" id="IPR036864">
    <property type="entry name" value="Zn2-C6_fun-type_DNA-bd_sf"/>
</dbReference>
<dbReference type="Pfam" id="PF00172">
    <property type="entry name" value="Zn_clus"/>
    <property type="match status" value="1"/>
</dbReference>
<protein>
    <recommendedName>
        <fullName evidence="9">Zn(2)-C6 fungal-type domain-containing protein</fullName>
    </recommendedName>
</protein>
<evidence type="ECO:0000256" key="7">
    <source>
        <dbReference type="ARBA" id="ARBA00023242"/>
    </source>
</evidence>
<dbReference type="InterPro" id="IPR001138">
    <property type="entry name" value="Zn2Cys6_DnaBD"/>
</dbReference>
<keyword evidence="7" id="KW-0539">Nucleus</keyword>
<dbReference type="InterPro" id="IPR007219">
    <property type="entry name" value="XnlR_reg_dom"/>
</dbReference>
<keyword evidence="4" id="KW-0805">Transcription regulation</keyword>
<keyword evidence="6" id="KW-0804">Transcription</keyword>
<evidence type="ECO:0000313" key="11">
    <source>
        <dbReference type="Proteomes" id="UP001271007"/>
    </source>
</evidence>
<gene>
    <name evidence="10" type="ORF">LTR09_004639</name>
</gene>
<dbReference type="GO" id="GO:0008270">
    <property type="term" value="F:zinc ion binding"/>
    <property type="evidence" value="ECO:0007669"/>
    <property type="project" value="InterPro"/>
</dbReference>
<evidence type="ECO:0000313" key="10">
    <source>
        <dbReference type="EMBL" id="KAK3054371.1"/>
    </source>
</evidence>
<dbReference type="InterPro" id="IPR051615">
    <property type="entry name" value="Transcr_Regulatory_Elem"/>
</dbReference>
<keyword evidence="11" id="KW-1185">Reference proteome</keyword>
<accession>A0AAJ0G9F6</accession>
<dbReference type="EMBL" id="JAWDJX010000012">
    <property type="protein sequence ID" value="KAK3054371.1"/>
    <property type="molecule type" value="Genomic_DNA"/>
</dbReference>
<feature type="domain" description="Zn(2)-C6 fungal-type" evidence="9">
    <location>
        <begin position="33"/>
        <end position="65"/>
    </location>
</feature>
<dbReference type="GO" id="GO:0003677">
    <property type="term" value="F:DNA binding"/>
    <property type="evidence" value="ECO:0007669"/>
    <property type="project" value="UniProtKB-KW"/>
</dbReference>
<evidence type="ECO:0000256" key="2">
    <source>
        <dbReference type="ARBA" id="ARBA00022723"/>
    </source>
</evidence>
<dbReference type="GO" id="GO:0006351">
    <property type="term" value="P:DNA-templated transcription"/>
    <property type="evidence" value="ECO:0007669"/>
    <property type="project" value="InterPro"/>
</dbReference>
<dbReference type="Proteomes" id="UP001271007">
    <property type="component" value="Unassembled WGS sequence"/>
</dbReference>
<evidence type="ECO:0000256" key="1">
    <source>
        <dbReference type="ARBA" id="ARBA00004123"/>
    </source>
</evidence>
<evidence type="ECO:0000256" key="3">
    <source>
        <dbReference type="ARBA" id="ARBA00022833"/>
    </source>
</evidence>
<evidence type="ECO:0000256" key="4">
    <source>
        <dbReference type="ARBA" id="ARBA00023015"/>
    </source>
</evidence>
<evidence type="ECO:0000259" key="9">
    <source>
        <dbReference type="PROSITE" id="PS50048"/>
    </source>
</evidence>
<comment type="caution">
    <text evidence="10">The sequence shown here is derived from an EMBL/GenBank/DDBJ whole genome shotgun (WGS) entry which is preliminary data.</text>
</comment>
<keyword evidence="3" id="KW-0862">Zinc</keyword>
<dbReference type="Pfam" id="PF04082">
    <property type="entry name" value="Fungal_trans"/>
    <property type="match status" value="1"/>
</dbReference>
<organism evidence="10 11">
    <name type="scientific">Extremus antarcticus</name>
    <dbReference type="NCBI Taxonomy" id="702011"/>
    <lineage>
        <taxon>Eukaryota</taxon>
        <taxon>Fungi</taxon>
        <taxon>Dikarya</taxon>
        <taxon>Ascomycota</taxon>
        <taxon>Pezizomycotina</taxon>
        <taxon>Dothideomycetes</taxon>
        <taxon>Dothideomycetidae</taxon>
        <taxon>Mycosphaerellales</taxon>
        <taxon>Extremaceae</taxon>
        <taxon>Extremus</taxon>
    </lineage>
</organism>
<dbReference type="CDD" id="cd12148">
    <property type="entry name" value="fungal_TF_MHR"/>
    <property type="match status" value="1"/>
</dbReference>
<dbReference type="PROSITE" id="PS50048">
    <property type="entry name" value="ZN2_CY6_FUNGAL_2"/>
    <property type="match status" value="1"/>
</dbReference>
<dbReference type="GO" id="GO:0005634">
    <property type="term" value="C:nucleus"/>
    <property type="evidence" value="ECO:0007669"/>
    <property type="project" value="UniProtKB-SubCell"/>
</dbReference>
<dbReference type="CDD" id="cd00067">
    <property type="entry name" value="GAL4"/>
    <property type="match status" value="1"/>
</dbReference>
<dbReference type="SUPFAM" id="SSF57701">
    <property type="entry name" value="Zn2/Cys6 DNA-binding domain"/>
    <property type="match status" value="1"/>
</dbReference>
<evidence type="ECO:0000256" key="5">
    <source>
        <dbReference type="ARBA" id="ARBA00023125"/>
    </source>
</evidence>
<sequence>MDQSPAGSAAAAHKTYVFVDEYNRHKRLKVMRACDGCRKRKIRCDGALQNGPWPCGACLRLKLKCIPPTLDNDDEQQLADGAIGPGQFVFSTATPSSSRAPSDPNLGLGQQWNGYAAAIGKPDLSSTVRHDIDAHVFSTQLFNQPLGPRLDRGYSEDEYFASNTAPVQMQGARGSVPHVLRTQSVDSGGDPQEVDARVRELSEQMGELAIDLSSAAPYITNEKKTLAETPAVEELDVVLPPSVSSDLTVRIPPEMMPSEERAMDYFGYFFEYVHPYVPVLDRQALYEQWRTARHSISPLILEGIFACVARYLEEPIEVRKWLALASRHEESFRDVPRISTIQALIILTKAREFVPKRGYYYRSWMAVKYMTTMAFDLGLHEHLDKHRAGTGCGLSASDCTVRTRMWQTLFGLEVWVGAPQGRTDFAVEHETIDFRLPNSSPGMDAFEHRASRRITFLAQAVQNIKQTNVLWQRMRRRNPEWALDPAFVSRNDYISMWYKNLPTDMQIHYTDADTPPYLGGDHFVANLHTYHHLIVMMQHRPQLQTLLEKHDASFRVHLDICNESATIMCRLHEALYRDFGLHGLQFMQRGIGMTIYCILTCIMMHLASITSPDPVTNSRARNYFTRHMRVLERCTPSASQEVQVQINALREAFSQDTTQPFELKQNLGLRSPSSDEYPTPVTMHSSHNSSLQATPNWPHAQHGSSAKMISPTADYAPPFEGSAVPSVMPFTTLPLPAQTAYSQTAGQHTSSPPQAGYPLSATETTPVWDPSGIFHQWNTAFGASAPPPQQSPVNDPRMGPTSAPVLPQGAASAPRQPIYGARQTPPNVVSELPALHTVTPADWQTAFTNAYVSGHGKRYREESVDYGQYSKRRG</sequence>
<reference evidence="10" key="1">
    <citation type="submission" date="2023-04" db="EMBL/GenBank/DDBJ databases">
        <title>Black Yeasts Isolated from many extreme environments.</title>
        <authorList>
            <person name="Coleine C."/>
            <person name="Stajich J.E."/>
            <person name="Selbmann L."/>
        </authorList>
    </citation>
    <scope>NUCLEOTIDE SEQUENCE</scope>
    <source>
        <strain evidence="10">CCFEE 5312</strain>
    </source>
</reference>
<name>A0AAJ0G9F6_9PEZI</name>
<dbReference type="PANTHER" id="PTHR31313">
    <property type="entry name" value="TY1 ENHANCER ACTIVATOR"/>
    <property type="match status" value="1"/>
</dbReference>
<keyword evidence="2" id="KW-0479">Metal-binding</keyword>
<dbReference type="AlphaFoldDB" id="A0AAJ0G9F6"/>
<evidence type="ECO:0000256" key="8">
    <source>
        <dbReference type="SAM" id="MobiDB-lite"/>
    </source>
</evidence>
<dbReference type="GO" id="GO:0000981">
    <property type="term" value="F:DNA-binding transcription factor activity, RNA polymerase II-specific"/>
    <property type="evidence" value="ECO:0007669"/>
    <property type="project" value="InterPro"/>
</dbReference>
<comment type="subcellular location">
    <subcellularLocation>
        <location evidence="1">Nucleus</location>
    </subcellularLocation>
</comment>
<feature type="region of interest" description="Disordered" evidence="8">
    <location>
        <begin position="664"/>
        <end position="705"/>
    </location>
</feature>